<dbReference type="AlphaFoldDB" id="A0A382XMM7"/>
<dbReference type="PIRSF" id="PIRSF016262">
    <property type="entry name" value="LPLase"/>
    <property type="match status" value="1"/>
</dbReference>
<evidence type="ECO:0000259" key="5">
    <source>
        <dbReference type="PROSITE" id="PS51733"/>
    </source>
</evidence>
<dbReference type="Gene3D" id="3.30.930.10">
    <property type="entry name" value="Bira Bifunctional Protein, Domain 2"/>
    <property type="match status" value="1"/>
</dbReference>
<reference evidence="6" key="1">
    <citation type="submission" date="2018-05" db="EMBL/GenBank/DDBJ databases">
        <authorList>
            <person name="Lanie J.A."/>
            <person name="Ng W.-L."/>
            <person name="Kazmierczak K.M."/>
            <person name="Andrzejewski T.M."/>
            <person name="Davidsen T.M."/>
            <person name="Wayne K.J."/>
            <person name="Tettelin H."/>
            <person name="Glass J.I."/>
            <person name="Rusch D."/>
            <person name="Podicherti R."/>
            <person name="Tsui H.-C.T."/>
            <person name="Winkler M.E."/>
        </authorList>
    </citation>
    <scope>NUCLEOTIDE SEQUENCE</scope>
</reference>
<evidence type="ECO:0000256" key="2">
    <source>
        <dbReference type="ARBA" id="ARBA00012334"/>
    </source>
</evidence>
<proteinExistence type="predicted"/>
<dbReference type="InterPro" id="IPR000544">
    <property type="entry name" value="Octanoyltransferase"/>
</dbReference>
<dbReference type="UniPathway" id="UPA00538">
    <property type="reaction ID" value="UER00592"/>
</dbReference>
<dbReference type="InterPro" id="IPR045864">
    <property type="entry name" value="aa-tRNA-synth_II/BPL/LPL"/>
</dbReference>
<dbReference type="EMBL" id="UINC01168841">
    <property type="protein sequence ID" value="SVD72079.1"/>
    <property type="molecule type" value="Genomic_DNA"/>
</dbReference>
<dbReference type="InterPro" id="IPR020605">
    <property type="entry name" value="Octanoyltransferase_CS"/>
</dbReference>
<dbReference type="PROSITE" id="PS51733">
    <property type="entry name" value="BPL_LPL_CATALYTIC"/>
    <property type="match status" value="1"/>
</dbReference>
<comment type="pathway">
    <text evidence="1">Protein modification; protein lipoylation via endogenous pathway; protein N(6)-(lipoyl)lysine from octanoyl-[acyl-carrier-protein]: step 1/2.</text>
</comment>
<accession>A0A382XMM7</accession>
<protein>
    <recommendedName>
        <fullName evidence="2">lipoyl(octanoyl) transferase</fullName>
        <ecNumber evidence="2">2.3.1.181</ecNumber>
    </recommendedName>
</protein>
<evidence type="ECO:0000313" key="6">
    <source>
        <dbReference type="EMBL" id="SVD72079.1"/>
    </source>
</evidence>
<sequence>DVLVDTQALVGQGIGLVRSDRGGRATFHGPGQAVVYPIVRLADHRLSVKGWVALLEERAAHCLETAGVPVQKRCQGPGLWAAGGKIASIGLRIVRGVSYHGMAINVSLDVSAFDCIVTCGASDAAVTDIRRETGIELDTDSLGRDLAQDIAATLTAQATTSINEQAQA</sequence>
<dbReference type="PANTHER" id="PTHR10993:SF7">
    <property type="entry name" value="LIPOYLTRANSFERASE 2, MITOCHONDRIAL-RELATED"/>
    <property type="match status" value="1"/>
</dbReference>
<evidence type="ECO:0000256" key="4">
    <source>
        <dbReference type="ARBA" id="ARBA00023315"/>
    </source>
</evidence>
<evidence type="ECO:0000256" key="3">
    <source>
        <dbReference type="ARBA" id="ARBA00022679"/>
    </source>
</evidence>
<keyword evidence="4" id="KW-0012">Acyltransferase</keyword>
<gene>
    <name evidence="6" type="ORF">METZ01_LOCUS424933</name>
</gene>
<dbReference type="PANTHER" id="PTHR10993">
    <property type="entry name" value="OCTANOYLTRANSFERASE"/>
    <property type="match status" value="1"/>
</dbReference>
<dbReference type="NCBIfam" id="TIGR00214">
    <property type="entry name" value="lipB"/>
    <property type="match status" value="1"/>
</dbReference>
<dbReference type="GO" id="GO:0009249">
    <property type="term" value="P:protein lipoylation"/>
    <property type="evidence" value="ECO:0007669"/>
    <property type="project" value="InterPro"/>
</dbReference>
<evidence type="ECO:0000256" key="1">
    <source>
        <dbReference type="ARBA" id="ARBA00004821"/>
    </source>
</evidence>
<dbReference type="Pfam" id="PF21948">
    <property type="entry name" value="LplA-B_cat"/>
    <property type="match status" value="1"/>
</dbReference>
<dbReference type="EC" id="2.3.1.181" evidence="2"/>
<keyword evidence="3" id="KW-0808">Transferase</keyword>
<dbReference type="SUPFAM" id="SSF55681">
    <property type="entry name" value="Class II aaRS and biotin synthetases"/>
    <property type="match status" value="1"/>
</dbReference>
<organism evidence="6">
    <name type="scientific">marine metagenome</name>
    <dbReference type="NCBI Taxonomy" id="408172"/>
    <lineage>
        <taxon>unclassified sequences</taxon>
        <taxon>metagenomes</taxon>
        <taxon>ecological metagenomes</taxon>
    </lineage>
</organism>
<feature type="domain" description="BPL/LPL catalytic" evidence="5">
    <location>
        <begin position="1"/>
        <end position="158"/>
    </location>
</feature>
<dbReference type="GO" id="GO:0033819">
    <property type="term" value="F:lipoyl(octanoyl) transferase activity"/>
    <property type="evidence" value="ECO:0007669"/>
    <property type="project" value="UniProtKB-EC"/>
</dbReference>
<dbReference type="PROSITE" id="PS01313">
    <property type="entry name" value="LIPB"/>
    <property type="match status" value="1"/>
</dbReference>
<name>A0A382XMM7_9ZZZZ</name>
<feature type="non-terminal residue" evidence="6">
    <location>
        <position position="1"/>
    </location>
</feature>
<dbReference type="InterPro" id="IPR004143">
    <property type="entry name" value="BPL_LPL_catalytic"/>
</dbReference>